<evidence type="ECO:0000256" key="7">
    <source>
        <dbReference type="ARBA" id="ARBA00022840"/>
    </source>
</evidence>
<evidence type="ECO:0000256" key="16">
    <source>
        <dbReference type="ARBA" id="ARBA00049209"/>
    </source>
</evidence>
<dbReference type="HAMAP" id="MF_01965">
    <property type="entry name" value="NADHX_dehydratase"/>
    <property type="match status" value="1"/>
</dbReference>
<dbReference type="GO" id="GO:0046496">
    <property type="term" value="P:nicotinamide nucleotide metabolic process"/>
    <property type="evidence" value="ECO:0007669"/>
    <property type="project" value="UniProtKB-UniRule"/>
</dbReference>
<comment type="catalytic activity">
    <reaction evidence="15 17 19">
        <text>(6S)-NADHX + ADP = AMP + phosphate + NADH + H(+)</text>
        <dbReference type="Rhea" id="RHEA:32223"/>
        <dbReference type="ChEBI" id="CHEBI:15378"/>
        <dbReference type="ChEBI" id="CHEBI:43474"/>
        <dbReference type="ChEBI" id="CHEBI:57945"/>
        <dbReference type="ChEBI" id="CHEBI:64074"/>
        <dbReference type="ChEBI" id="CHEBI:456215"/>
        <dbReference type="ChEBI" id="CHEBI:456216"/>
        <dbReference type="EC" id="4.2.1.136"/>
    </reaction>
</comment>
<comment type="function">
    <text evidence="17">Catalyzes the dehydration of the S-form of NAD(P)HX at the expense of ADP, which is converted to AMP. Together with NAD(P)HX epimerase, which catalyzes the epimerization of the S- and R-forms, the enzyme allows the repair of both epimers of NAD(P)HX, a damaged form of NAD(P)H that is a result of enzymatic or heat-dependent hydration.</text>
</comment>
<dbReference type="EC" id="4.2.1.136" evidence="19"/>
<dbReference type="eggNOG" id="COG0063">
    <property type="taxonomic scope" value="Bacteria"/>
</dbReference>
<sequence length="526" mass="56238">MKKLYQSSANLDKRAISKFLLSEEILMENAANALASLISRITHKKSVITIVCGSGDNGGDGYALARKIRGDYLVRVYEAKEPKSTLCKLQAQRAQVCGVEWTKKILPCDVVVDCLFGSGFSGELGSEFVALLGQMNSCARVKIACDIPSGLDISNGFDTRVKEAFRADYTLCMGALKIGLFSDNAKDFVGEVIVGDLGVSREDYEVQSPFFLLEESDLVLPQRREKSCHKGDFGYVAFICGEKLGASVLAAKSALRMGAGKVSLIKDFGKDLDKDSGVAVAKDFSDSTQRESSQSKSSDFALIATNPEIMLERGLPKGANVLVVGMGLGLGLKNTNFKTALKSALANSSVDFVVLDADMCYAEFVAELLSDEVAQGKIVLTPHPKEFASLAKICSILEDSSQANEGQASQEIDLVLQNRFSLALKFSQTYPKATLLLKGANSIIAQNGKLYINPLGSQALAKGGSGDVLCGVIAAYLAQSVAKAAQKKSPLDCTINASLAHALASHREKNSYALTPLLLIEHLGNL</sequence>
<evidence type="ECO:0000256" key="11">
    <source>
        <dbReference type="ARBA" id="ARBA00023235"/>
    </source>
</evidence>
<proteinExistence type="inferred from homology"/>
<feature type="binding site" evidence="18">
    <location>
        <position position="149"/>
    </location>
    <ligand>
        <name>K(+)</name>
        <dbReference type="ChEBI" id="CHEBI:29103"/>
    </ligand>
</feature>
<evidence type="ECO:0000256" key="19">
    <source>
        <dbReference type="PIRNR" id="PIRNR017184"/>
    </source>
</evidence>
<evidence type="ECO:0000256" key="8">
    <source>
        <dbReference type="ARBA" id="ARBA00022857"/>
    </source>
</evidence>
<evidence type="ECO:0000256" key="9">
    <source>
        <dbReference type="ARBA" id="ARBA00022958"/>
    </source>
</evidence>
<feature type="binding site" evidence="18">
    <location>
        <position position="113"/>
    </location>
    <ligand>
        <name>K(+)</name>
        <dbReference type="ChEBI" id="CHEBI:29103"/>
    </ligand>
</feature>
<dbReference type="PROSITE" id="PS51383">
    <property type="entry name" value="YJEF_C_3"/>
    <property type="match status" value="1"/>
</dbReference>
<dbReference type="eggNOG" id="COG0062">
    <property type="taxonomic scope" value="Bacteria"/>
</dbReference>
<comment type="catalytic activity">
    <reaction evidence="16 17 19">
        <text>(6S)-NADPHX + ADP = AMP + phosphate + NADPH + H(+)</text>
        <dbReference type="Rhea" id="RHEA:32235"/>
        <dbReference type="ChEBI" id="CHEBI:15378"/>
        <dbReference type="ChEBI" id="CHEBI:43474"/>
        <dbReference type="ChEBI" id="CHEBI:57783"/>
        <dbReference type="ChEBI" id="CHEBI:64076"/>
        <dbReference type="ChEBI" id="CHEBI:456215"/>
        <dbReference type="ChEBI" id="CHEBI:456216"/>
        <dbReference type="EC" id="4.2.1.136"/>
    </reaction>
</comment>
<comment type="similarity">
    <text evidence="18">Belongs to the NnrE/AIBP family.</text>
</comment>
<dbReference type="CDD" id="cd01171">
    <property type="entry name" value="YXKO-related"/>
    <property type="match status" value="1"/>
</dbReference>
<evidence type="ECO:0000259" key="21">
    <source>
        <dbReference type="PROSITE" id="PS51385"/>
    </source>
</evidence>
<dbReference type="Pfam" id="PF03853">
    <property type="entry name" value="YjeF_N"/>
    <property type="match status" value="1"/>
</dbReference>
<dbReference type="GO" id="GO:0005524">
    <property type="term" value="F:ATP binding"/>
    <property type="evidence" value="ECO:0007669"/>
    <property type="project" value="UniProtKB-UniRule"/>
</dbReference>
<dbReference type="OrthoDB" id="9806925at2"/>
<dbReference type="SUPFAM" id="SSF53613">
    <property type="entry name" value="Ribokinase-like"/>
    <property type="match status" value="1"/>
</dbReference>
<dbReference type="AlphaFoldDB" id="V8C528"/>
<comment type="subunit">
    <text evidence="17">Homotetramer.</text>
</comment>
<reference evidence="22 23" key="1">
    <citation type="journal article" date="2014" name="Genome Announc.">
        <title>Draft genome sequences of six enterohepatic helicobacter species isolated from humans and one from rhesus macaques.</title>
        <authorList>
            <person name="Shen Z."/>
            <person name="Sheh A."/>
            <person name="Young S.K."/>
            <person name="Abouelliel A."/>
            <person name="Ward D.V."/>
            <person name="Earl A.M."/>
            <person name="Fox J.G."/>
        </authorList>
    </citation>
    <scope>NUCLEOTIDE SEQUENCE [LARGE SCALE GENOMIC DNA]</scope>
    <source>
        <strain evidence="22 23">MIT 99-5501</strain>
    </source>
</reference>
<evidence type="ECO:0000256" key="10">
    <source>
        <dbReference type="ARBA" id="ARBA00023027"/>
    </source>
</evidence>
<feature type="domain" description="YjeF C-terminal" evidence="20">
    <location>
        <begin position="213"/>
        <end position="526"/>
    </location>
</feature>
<evidence type="ECO:0000313" key="23">
    <source>
        <dbReference type="Proteomes" id="UP000018731"/>
    </source>
</evidence>
<keyword evidence="5 18" id="KW-0479">Metal-binding</keyword>
<keyword evidence="8 17" id="KW-0521">NADP</keyword>
<dbReference type="PATRIC" id="fig|1357400.3.peg.2597"/>
<dbReference type="PROSITE" id="PS51385">
    <property type="entry name" value="YJEF_N"/>
    <property type="match status" value="1"/>
</dbReference>
<dbReference type="EC" id="5.1.99.6" evidence="19"/>
<dbReference type="Gene3D" id="3.40.50.10260">
    <property type="entry name" value="YjeF N-terminal domain"/>
    <property type="match status" value="1"/>
</dbReference>
<feature type="binding site" evidence="18">
    <location>
        <begin position="117"/>
        <end position="123"/>
    </location>
    <ligand>
        <name>(6S)-NADPHX</name>
        <dbReference type="ChEBI" id="CHEBI:64076"/>
    </ligand>
</feature>
<evidence type="ECO:0000256" key="3">
    <source>
        <dbReference type="ARBA" id="ARBA00006001"/>
    </source>
</evidence>
<evidence type="ECO:0000256" key="4">
    <source>
        <dbReference type="ARBA" id="ARBA00009524"/>
    </source>
</evidence>
<comment type="similarity">
    <text evidence="3 19">In the N-terminal section; belongs to the NnrE/AIBP family.</text>
</comment>
<dbReference type="PANTHER" id="PTHR12592:SF0">
    <property type="entry name" value="ATP-DEPENDENT (S)-NAD(P)H-HYDRATE DEHYDRATASE"/>
    <property type="match status" value="1"/>
</dbReference>
<dbReference type="PANTHER" id="PTHR12592">
    <property type="entry name" value="ATP-DEPENDENT (S)-NAD(P)H-HYDRATE DEHYDRATASE FAMILY MEMBER"/>
    <property type="match status" value="1"/>
</dbReference>
<dbReference type="InterPro" id="IPR029056">
    <property type="entry name" value="Ribokinase-like"/>
</dbReference>
<dbReference type="NCBIfam" id="TIGR00197">
    <property type="entry name" value="yjeF_nterm"/>
    <property type="match status" value="1"/>
</dbReference>
<comment type="catalytic activity">
    <reaction evidence="2 18 19">
        <text>(6R)-NADPHX = (6S)-NADPHX</text>
        <dbReference type="Rhea" id="RHEA:32227"/>
        <dbReference type="ChEBI" id="CHEBI:64076"/>
        <dbReference type="ChEBI" id="CHEBI:64077"/>
        <dbReference type="EC" id="5.1.99.6"/>
    </reaction>
</comment>
<dbReference type="GO" id="GO:0052856">
    <property type="term" value="F:NAD(P)HX epimerase activity"/>
    <property type="evidence" value="ECO:0007669"/>
    <property type="project" value="UniProtKB-UniRule"/>
</dbReference>
<dbReference type="GO" id="GO:0046872">
    <property type="term" value="F:metal ion binding"/>
    <property type="evidence" value="ECO:0007669"/>
    <property type="project" value="UniProtKB-UniRule"/>
</dbReference>
<dbReference type="InterPro" id="IPR004443">
    <property type="entry name" value="YjeF_N_dom"/>
</dbReference>
<feature type="binding site" evidence="18">
    <location>
        <begin position="56"/>
        <end position="60"/>
    </location>
    <ligand>
        <name>(6S)-NADPHX</name>
        <dbReference type="ChEBI" id="CHEBI:64076"/>
    </ligand>
</feature>
<dbReference type="HAMAP" id="MF_01966">
    <property type="entry name" value="NADHX_epimerase"/>
    <property type="match status" value="1"/>
</dbReference>
<keyword evidence="12 17" id="KW-0456">Lyase</keyword>
<feature type="binding site" evidence="17">
    <location>
        <begin position="438"/>
        <end position="442"/>
    </location>
    <ligand>
        <name>AMP</name>
        <dbReference type="ChEBI" id="CHEBI:456215"/>
    </ligand>
</feature>
<dbReference type="GO" id="GO:0110051">
    <property type="term" value="P:metabolite repair"/>
    <property type="evidence" value="ECO:0007669"/>
    <property type="project" value="TreeGrafter"/>
</dbReference>
<feature type="binding site" evidence="17">
    <location>
        <position position="383"/>
    </location>
    <ligand>
        <name>(6S)-NADPHX</name>
        <dbReference type="ChEBI" id="CHEBI:64076"/>
    </ligand>
</feature>
<keyword evidence="13" id="KW-0511">Multifunctional enzyme</keyword>
<dbReference type="SUPFAM" id="SSF64153">
    <property type="entry name" value="YjeF N-terminal domain-like"/>
    <property type="match status" value="1"/>
</dbReference>
<accession>V8C528</accession>
<dbReference type="InterPro" id="IPR000631">
    <property type="entry name" value="CARKD"/>
</dbReference>
<keyword evidence="9 18" id="KW-0630">Potassium</keyword>
<comment type="catalytic activity">
    <reaction evidence="1 18 19">
        <text>(6R)-NADHX = (6S)-NADHX</text>
        <dbReference type="Rhea" id="RHEA:32215"/>
        <dbReference type="ChEBI" id="CHEBI:64074"/>
        <dbReference type="ChEBI" id="CHEBI:64075"/>
        <dbReference type="EC" id="5.1.99.6"/>
    </reaction>
</comment>
<keyword evidence="7 17" id="KW-0067">ATP-binding</keyword>
<dbReference type="InterPro" id="IPR036652">
    <property type="entry name" value="YjeF_N_dom_sf"/>
</dbReference>
<evidence type="ECO:0000256" key="13">
    <source>
        <dbReference type="ARBA" id="ARBA00023268"/>
    </source>
</evidence>
<keyword evidence="23" id="KW-1185">Reference proteome</keyword>
<feature type="binding site" evidence="18">
    <location>
        <position position="57"/>
    </location>
    <ligand>
        <name>K(+)</name>
        <dbReference type="ChEBI" id="CHEBI:29103"/>
    </ligand>
</feature>
<dbReference type="STRING" id="1357400.HMPREF2086_01914"/>
<evidence type="ECO:0000256" key="17">
    <source>
        <dbReference type="HAMAP-Rule" id="MF_01965"/>
    </source>
</evidence>
<comment type="similarity">
    <text evidence="4 19">In the C-terminal section; belongs to the NnrD/CARKD family.</text>
</comment>
<feature type="binding site" evidence="17">
    <location>
        <position position="327"/>
    </location>
    <ligand>
        <name>(6S)-NADPHX</name>
        <dbReference type="ChEBI" id="CHEBI:64076"/>
    </ligand>
</feature>
<keyword evidence="10 17" id="KW-0520">NAD</keyword>
<feature type="domain" description="YjeF N-terminal" evidence="21">
    <location>
        <begin position="8"/>
        <end position="205"/>
    </location>
</feature>
<name>V8C528_9HELI</name>
<dbReference type="Pfam" id="PF01256">
    <property type="entry name" value="Carb_kinase"/>
    <property type="match status" value="1"/>
</dbReference>
<evidence type="ECO:0000256" key="18">
    <source>
        <dbReference type="HAMAP-Rule" id="MF_01966"/>
    </source>
</evidence>
<comment type="function">
    <text evidence="14 19">Bifunctional enzyme that catalyzes the epimerization of the S- and R-forms of NAD(P)HX and the dehydration of the S-form of NAD(P)HX at the expense of ADP, which is converted to AMP. This allows the repair of both epimers of NAD(P)HX, a damaged form of NAD(P)H that is a result of enzymatic or heat-dependent hydration.</text>
</comment>
<dbReference type="RefSeq" id="WP_023928749.1">
    <property type="nucleotide sequence ID" value="NZ_KI669456.1"/>
</dbReference>
<comment type="caution">
    <text evidence="18">Lacks conserved residue(s) required for the propagation of feature annotation.</text>
</comment>
<evidence type="ECO:0000259" key="20">
    <source>
        <dbReference type="PROSITE" id="PS51383"/>
    </source>
</evidence>
<evidence type="ECO:0000256" key="15">
    <source>
        <dbReference type="ARBA" id="ARBA00048238"/>
    </source>
</evidence>
<gene>
    <name evidence="17" type="primary">nnrD</name>
    <name evidence="18" type="synonym">nnrE</name>
    <name evidence="22" type="ORF">HMPREF2086_01914</name>
</gene>
<comment type="cofactor">
    <cofactor evidence="18 19">
        <name>K(+)</name>
        <dbReference type="ChEBI" id="CHEBI:29103"/>
    </cofactor>
    <text evidence="18 19">Binds 1 potassium ion per subunit.</text>
</comment>
<organism evidence="22 23">
    <name type="scientific">Helicobacter macacae MIT 99-5501</name>
    <dbReference type="NCBI Taxonomy" id="1357400"/>
    <lineage>
        <taxon>Bacteria</taxon>
        <taxon>Pseudomonadati</taxon>
        <taxon>Campylobacterota</taxon>
        <taxon>Epsilonproteobacteria</taxon>
        <taxon>Campylobacterales</taxon>
        <taxon>Helicobacteraceae</taxon>
        <taxon>Helicobacter</taxon>
    </lineage>
</organism>
<evidence type="ECO:0000313" key="22">
    <source>
        <dbReference type="EMBL" id="ETD22187.1"/>
    </source>
</evidence>
<comment type="cofactor">
    <cofactor evidence="17">
        <name>Mg(2+)</name>
        <dbReference type="ChEBI" id="CHEBI:18420"/>
    </cofactor>
</comment>
<comment type="function">
    <text evidence="18">Catalyzes the epimerization of the S- and R-forms of NAD(P)HX, a damaged form of NAD(P)H that is a result of enzymatic or heat-dependent hydration. This is a prerequisite for the S-specific NAD(P)H-hydrate dehydratase to allow the repair of both epimers of NAD(P)HX.</text>
</comment>
<dbReference type="Gene3D" id="3.40.1190.20">
    <property type="match status" value="1"/>
</dbReference>
<feature type="binding site" evidence="17">
    <location>
        <position position="467"/>
    </location>
    <ligand>
        <name>(6S)-NADPHX</name>
        <dbReference type="ChEBI" id="CHEBI:64076"/>
    </ligand>
</feature>
<dbReference type="NCBIfam" id="TIGR00196">
    <property type="entry name" value="yjeF_cterm"/>
    <property type="match status" value="1"/>
</dbReference>
<evidence type="ECO:0000256" key="6">
    <source>
        <dbReference type="ARBA" id="ARBA00022741"/>
    </source>
</evidence>
<dbReference type="PIRSF" id="PIRSF017184">
    <property type="entry name" value="Nnr"/>
    <property type="match status" value="1"/>
</dbReference>
<keyword evidence="6 17" id="KW-0547">Nucleotide-binding</keyword>
<dbReference type="GO" id="GO:0052855">
    <property type="term" value="F:ADP-dependent NAD(P)H-hydrate dehydratase activity"/>
    <property type="evidence" value="ECO:0007669"/>
    <property type="project" value="UniProtKB-UniRule"/>
</dbReference>
<dbReference type="HOGENOM" id="CLU_024853_4_2_7"/>
<feature type="binding site" evidence="17">
    <location>
        <position position="246"/>
    </location>
    <ligand>
        <name>(6S)-NADPHX</name>
        <dbReference type="ChEBI" id="CHEBI:64076"/>
    </ligand>
</feature>
<keyword evidence="11 18" id="KW-0413">Isomerase</keyword>
<comment type="similarity">
    <text evidence="17">Belongs to the NnrD/CARKD family.</text>
</comment>
<evidence type="ECO:0000256" key="12">
    <source>
        <dbReference type="ARBA" id="ARBA00023239"/>
    </source>
</evidence>
<dbReference type="Proteomes" id="UP000018731">
    <property type="component" value="Unassembled WGS sequence"/>
</dbReference>
<dbReference type="EMBL" id="AZJI01000010">
    <property type="protein sequence ID" value="ETD22187.1"/>
    <property type="molecule type" value="Genomic_DNA"/>
</dbReference>
<evidence type="ECO:0000256" key="1">
    <source>
        <dbReference type="ARBA" id="ARBA00000013"/>
    </source>
</evidence>
<evidence type="ECO:0000256" key="5">
    <source>
        <dbReference type="ARBA" id="ARBA00022723"/>
    </source>
</evidence>
<protein>
    <recommendedName>
        <fullName evidence="19">Bifunctional NAD(P)H-hydrate repair enzyme</fullName>
    </recommendedName>
    <alternativeName>
        <fullName evidence="19">Nicotinamide nucleotide repair protein</fullName>
    </alternativeName>
    <domain>
        <recommendedName>
            <fullName evidence="19">ADP-dependent (S)-NAD(P)H-hydrate dehydratase</fullName>
            <ecNumber evidence="19">4.2.1.136</ecNumber>
        </recommendedName>
        <alternativeName>
            <fullName evidence="19">ADP-dependent NAD(P)HX dehydratase</fullName>
        </alternativeName>
    </domain>
    <domain>
        <recommendedName>
            <fullName evidence="19">NAD(P)H-hydrate epimerase</fullName>
            <ecNumber evidence="19">5.1.99.6</ecNumber>
        </recommendedName>
    </domain>
</protein>
<feature type="binding site" evidence="18">
    <location>
        <position position="146"/>
    </location>
    <ligand>
        <name>(6S)-NADPHX</name>
        <dbReference type="ChEBI" id="CHEBI:64076"/>
    </ligand>
</feature>
<dbReference type="InterPro" id="IPR030677">
    <property type="entry name" value="Nnr"/>
</dbReference>
<feature type="binding site" evidence="17">
    <location>
        <position position="466"/>
    </location>
    <ligand>
        <name>AMP</name>
        <dbReference type="ChEBI" id="CHEBI:456215"/>
    </ligand>
</feature>
<evidence type="ECO:0000256" key="14">
    <source>
        <dbReference type="ARBA" id="ARBA00025153"/>
    </source>
</evidence>
<evidence type="ECO:0000256" key="2">
    <source>
        <dbReference type="ARBA" id="ARBA00000909"/>
    </source>
</evidence>
<comment type="caution">
    <text evidence="22">The sequence shown here is derived from an EMBL/GenBank/DDBJ whole genome shotgun (WGS) entry which is preliminary data.</text>
</comment>